<proteinExistence type="predicted"/>
<protein>
    <submittedName>
        <fullName evidence="1">Uncharacterized protein</fullName>
    </submittedName>
</protein>
<comment type="caution">
    <text evidence="1">The sequence shown here is derived from an EMBL/GenBank/DDBJ whole genome shotgun (WGS) entry which is preliminary data.</text>
</comment>
<dbReference type="RefSeq" id="WP_169488357.1">
    <property type="nucleotide sequence ID" value="NZ_JABBGJ010000031.1"/>
</dbReference>
<organism evidence="1 2">
    <name type="scientific">Paraburkholderia polaris</name>
    <dbReference type="NCBI Taxonomy" id="2728848"/>
    <lineage>
        <taxon>Bacteria</taxon>
        <taxon>Pseudomonadati</taxon>
        <taxon>Pseudomonadota</taxon>
        <taxon>Betaproteobacteria</taxon>
        <taxon>Burkholderiales</taxon>
        <taxon>Burkholderiaceae</taxon>
        <taxon>Paraburkholderia</taxon>
    </lineage>
</organism>
<name>A0A848IP17_9BURK</name>
<reference evidence="1 2" key="1">
    <citation type="submission" date="2020-04" db="EMBL/GenBank/DDBJ databases">
        <title>Paraburkholderia sp. RP-4-7 isolated from soil.</title>
        <authorList>
            <person name="Dahal R.H."/>
        </authorList>
    </citation>
    <scope>NUCLEOTIDE SEQUENCE [LARGE SCALE GENOMIC DNA]</scope>
    <source>
        <strain evidence="1 2">RP-4-7</strain>
    </source>
</reference>
<evidence type="ECO:0000313" key="2">
    <source>
        <dbReference type="Proteomes" id="UP000544134"/>
    </source>
</evidence>
<sequence>MMERDGKAINESNGDLLARAAVLMPNDPSYGEVDDVLYRLGFLDKLTLPKMFQEPVDLGVPVSSLAARIRDLRADLTRDLQLERVEKDRASGNISEREYLSRRDCALLEHGRWSFEGGNEIARAIENREVGFLLEFLDQADDSNIATKAAIQEVLGVKLRRVKPAERRRAIFAMCGFDETAQAAWEAVDAARKATIRKQRETARAREAAAAVTYRMDDGQVVNGAQFVDRLVGQGFSEIRTLKHGATNRYYLGRPGDGLCYQIKSANGTLDYARSVIRATSA</sequence>
<dbReference type="Proteomes" id="UP000544134">
    <property type="component" value="Unassembled WGS sequence"/>
</dbReference>
<accession>A0A848IP17</accession>
<gene>
    <name evidence="1" type="ORF">HHL24_26750</name>
</gene>
<evidence type="ECO:0000313" key="1">
    <source>
        <dbReference type="EMBL" id="NMM01524.1"/>
    </source>
</evidence>
<keyword evidence="2" id="KW-1185">Reference proteome</keyword>
<dbReference type="EMBL" id="JABBGJ010000031">
    <property type="protein sequence ID" value="NMM01524.1"/>
    <property type="molecule type" value="Genomic_DNA"/>
</dbReference>
<dbReference type="AlphaFoldDB" id="A0A848IP17"/>